<dbReference type="KEGG" id="bpz:BP1026B_I0140"/>
<name>A0A0H3HFU9_BURP2</name>
<accession>A0A0H3HFU9</accession>
<evidence type="ECO:0000313" key="3">
    <source>
        <dbReference type="EMBL" id="AFI64813.1"/>
    </source>
</evidence>
<keyword evidence="2" id="KW-0472">Membrane</keyword>
<feature type="transmembrane region" description="Helical" evidence="2">
    <location>
        <begin position="162"/>
        <end position="183"/>
    </location>
</feature>
<evidence type="ECO:0000256" key="2">
    <source>
        <dbReference type="SAM" id="Phobius"/>
    </source>
</evidence>
<dbReference type="EMBL" id="CP002833">
    <property type="protein sequence ID" value="AFI64813.1"/>
    <property type="molecule type" value="Genomic_DNA"/>
</dbReference>
<dbReference type="Proteomes" id="UP000010087">
    <property type="component" value="Chromosome 1"/>
</dbReference>
<proteinExistence type="predicted"/>
<evidence type="ECO:0000313" key="4">
    <source>
        <dbReference type="Proteomes" id="UP000010087"/>
    </source>
</evidence>
<dbReference type="RefSeq" id="WP_004549902.1">
    <property type="nucleotide sequence ID" value="NC_017831.1"/>
</dbReference>
<gene>
    <name evidence="3" type="ordered locus">BP1026B_I0140</name>
</gene>
<keyword evidence="2" id="KW-0812">Transmembrane</keyword>
<reference evidence="3 4" key="1">
    <citation type="journal article" date="2012" name="PLoS ONE">
        <title>Evolution of Burkholderia pseudomallei in recurrent melioidosis.</title>
        <authorList>
            <person name="Hayden H.S."/>
            <person name="Lim R."/>
            <person name="Brittnacher M.J."/>
            <person name="Sims E.H."/>
            <person name="Ramage E.R."/>
            <person name="Fong C."/>
            <person name="Wu Z."/>
            <person name="Crist E."/>
            <person name="Chang J."/>
            <person name="Zhou Y."/>
            <person name="Radey M."/>
            <person name="Rohmer L."/>
            <person name="Haugen E."/>
            <person name="Gillett W."/>
            <person name="Wuthiekanun V."/>
            <person name="Peacock S.J."/>
            <person name="Kaul R."/>
            <person name="Miller S.I."/>
            <person name="Manoil C."/>
            <person name="Jacobs M.A."/>
        </authorList>
    </citation>
    <scope>NUCLEOTIDE SEQUENCE [LARGE SCALE GENOMIC DNA]</scope>
    <source>
        <strain evidence="3 4">1026b</strain>
    </source>
</reference>
<evidence type="ECO:0000256" key="1">
    <source>
        <dbReference type="SAM" id="MobiDB-lite"/>
    </source>
</evidence>
<organism evidence="3 4">
    <name type="scientific">Burkholderia pseudomallei (strain 1026b)</name>
    <dbReference type="NCBI Taxonomy" id="884204"/>
    <lineage>
        <taxon>Bacteria</taxon>
        <taxon>Pseudomonadati</taxon>
        <taxon>Pseudomonadota</taxon>
        <taxon>Betaproteobacteria</taxon>
        <taxon>Burkholderiales</taxon>
        <taxon>Burkholderiaceae</taxon>
        <taxon>Burkholderia</taxon>
        <taxon>pseudomallei group</taxon>
    </lineage>
</organism>
<feature type="compositionally biased region" description="Polar residues" evidence="1">
    <location>
        <begin position="103"/>
        <end position="114"/>
    </location>
</feature>
<feature type="region of interest" description="Disordered" evidence="1">
    <location>
        <begin position="103"/>
        <end position="140"/>
    </location>
</feature>
<dbReference type="PATRIC" id="fig|884204.6.peg.408"/>
<keyword evidence="2" id="KW-1133">Transmembrane helix</keyword>
<dbReference type="AlphaFoldDB" id="A0A0H3HFU9"/>
<sequence>MNQKFSGEVGQVAGGDVKASNAQANVNIHLHSGAESKQYISERQRRAIGAKVFELEAKTGVEKLMVYRRLRTVFKFSSMDEMPRDLFERVMRYLDGWIRNGSADQSPRASVQSELNERKHAAPQSLAPAESQADHAVRQADATAPIEPEFTLAQQQKKQSPWLAVSIAVTVTIAVVATMYVVMHRPDKSAQNQVAAISPHCEYGGNRYSPGSVVMQAGVRRQCATTGDGAAWQKADTARR</sequence>
<protein>
    <submittedName>
        <fullName evidence="3">Putative phage-encoded membrane protein</fullName>
    </submittedName>
</protein>